<dbReference type="Pfam" id="PF10613">
    <property type="entry name" value="Lig_chan-Glu_bd"/>
    <property type="match status" value="1"/>
</dbReference>
<keyword evidence="12" id="KW-1071">Ligand-gated ion channel</keyword>
<keyword evidence="7" id="KW-0406">Ion transport</keyword>
<dbReference type="SUPFAM" id="SSF53850">
    <property type="entry name" value="Periplasmic binding protein-like II"/>
    <property type="match status" value="1"/>
</dbReference>
<accession>A0AAR5PTK8</accession>
<feature type="domain" description="Ionotropic glutamate receptor C-terminal" evidence="20">
    <location>
        <begin position="414"/>
        <end position="776"/>
    </location>
</feature>
<dbReference type="SUPFAM" id="SSF81324">
    <property type="entry name" value="Voltage-gated potassium channels"/>
    <property type="match status" value="1"/>
</dbReference>
<evidence type="ECO:0000259" key="20">
    <source>
        <dbReference type="SMART" id="SM00079"/>
    </source>
</evidence>
<evidence type="ECO:0000259" key="21">
    <source>
        <dbReference type="SMART" id="SM00918"/>
    </source>
</evidence>
<protein>
    <recommendedName>
        <fullName evidence="24">Ionotropic glutamate receptor C-terminal domain-containing protein</fullName>
    </recommendedName>
</protein>
<dbReference type="GO" id="GO:0038023">
    <property type="term" value="F:signaling receptor activity"/>
    <property type="evidence" value="ECO:0007669"/>
    <property type="project" value="InterPro"/>
</dbReference>
<feature type="binding site" evidence="15">
    <location>
        <position position="713"/>
    </location>
    <ligand>
        <name>L-glutamate</name>
        <dbReference type="ChEBI" id="CHEBI:29985"/>
    </ligand>
</feature>
<dbReference type="KEGG" id="dpa:125502322"/>
<evidence type="ECO:0000256" key="1">
    <source>
        <dbReference type="ARBA" id="ARBA00008685"/>
    </source>
</evidence>
<dbReference type="FunFam" id="3.40.190.10:FF:000061">
    <property type="entry name" value="Glutamate receptor, ionotropic kainate"/>
    <property type="match status" value="1"/>
</dbReference>
<dbReference type="InterPro" id="IPR001508">
    <property type="entry name" value="Iono_Glu_rcpt_met"/>
</dbReference>
<sequence>MGLRIAVLMCCLVTFSHMSSAKDRVRIAFFDENQENIAYLDLLNEDLDERVELILDNSETSDLHKLSNSDILDAKRKFCSFIEDTNDGHLGAVMAPKSQTVSSILESISAYLNIPYLITSWRPRRDFSPENVFNLYPDTDLFSRGLARLIESFDWKEFAILYEDDDGLLRFQDTLKIQKYDKDISKNKILIQKLDSSGNNRPILKRLKQLSVNRIIIDCHADKIMDIFQQALDVDLLADVSRSFFLTSLDAHMLNLDELKSNVNITTLRLFNPHEESFRNIANKYFPNIPYNKITVEKALMLDALLVLTYCINELKAQNTDFGFREVNCGANEKYTDDIGLISMMQQIERSGTLTGPISFQNGKRDKFVLEVIETLNPLSPIGIWRSENPDKVMLTRNATQREEETMRRLRAHNFIVTSKLGAPYLYLSDKPDAYKNSRFYGFSMDLITEIAKEKNLTFEFKITEGGSYDSLMKDLEERRADLGICDFTITPQRRATVDFSMPFMNLGISILHKQTTQVEVDNMYAFMRPISWKVWFYMTFLSFASSLTMFIVARMAQREWENPKPWDPESKELENIWTVKNFLWLSLGSITAQGCDILPKAVPTRVIAASWWFFSLIIMSSYTANLAAFLTMQKRDFTIDSVEELAAQSRVKYGLLENGSTQTFFQTSNNPLYQKMWSTMKNEKPSVFVSGNLSGVDRVLSTKNALYAYFMESTGIEFEMERKCDLRRIGGLLDSKSYGIGMPLNADYRHTINSAILVLQESGKLMTLKEKWWKTERDGEPCNRVVEEETDALALSNVGGIFIVLLVGIGLAYVIALFEFLWNVRQLSIEEQLSYMQTLKCEIKFAFRIFEKKKRVKPVPSEPSASTNSVPVHNFDQMSVTRSVFSKSATLLNFSTEPDNVLRHRRRRFSRISRTSSHLRSQ</sequence>
<dbReference type="SMART" id="SM00918">
    <property type="entry name" value="Lig_chan-Glu_bd"/>
    <property type="match status" value="1"/>
</dbReference>
<feature type="transmembrane region" description="Helical" evidence="18">
    <location>
        <begin position="535"/>
        <end position="557"/>
    </location>
</feature>
<dbReference type="SUPFAM" id="SSF53822">
    <property type="entry name" value="Periplasmic binding protein-like I"/>
    <property type="match status" value="1"/>
</dbReference>
<keyword evidence="5 18" id="KW-1133">Transmembrane helix</keyword>
<dbReference type="InterPro" id="IPR028082">
    <property type="entry name" value="Peripla_BP_I"/>
</dbReference>
<dbReference type="EnsemblMetazoa" id="XM_019908703.1">
    <property type="protein sequence ID" value="XP_019764262.1"/>
    <property type="gene ID" value="LOC109540352"/>
</dbReference>
<dbReference type="GeneID" id="109540352"/>
<dbReference type="InterPro" id="IPR001828">
    <property type="entry name" value="ANF_lig-bd_rcpt"/>
</dbReference>
<keyword evidence="19" id="KW-0732">Signal</keyword>
<evidence type="ECO:0000256" key="18">
    <source>
        <dbReference type="SAM" id="Phobius"/>
    </source>
</evidence>
<keyword evidence="2" id="KW-0813">Transport</keyword>
<evidence type="ECO:0000256" key="9">
    <source>
        <dbReference type="ARBA" id="ARBA00023170"/>
    </source>
</evidence>
<name>A0AAR5PTK8_DENPD</name>
<organism evidence="22 23">
    <name type="scientific">Dendroctonus ponderosae</name>
    <name type="common">Mountain pine beetle</name>
    <dbReference type="NCBI Taxonomy" id="77166"/>
    <lineage>
        <taxon>Eukaryota</taxon>
        <taxon>Metazoa</taxon>
        <taxon>Ecdysozoa</taxon>
        <taxon>Arthropoda</taxon>
        <taxon>Hexapoda</taxon>
        <taxon>Insecta</taxon>
        <taxon>Pterygota</taxon>
        <taxon>Neoptera</taxon>
        <taxon>Endopterygota</taxon>
        <taxon>Coleoptera</taxon>
        <taxon>Polyphaga</taxon>
        <taxon>Cucujiformia</taxon>
        <taxon>Curculionidae</taxon>
        <taxon>Scolytinae</taxon>
        <taxon>Dendroctonus</taxon>
    </lineage>
</organism>
<evidence type="ECO:0000256" key="16">
    <source>
        <dbReference type="PIRSR" id="PIRSR601508-2"/>
    </source>
</evidence>
<feature type="binding site" evidence="15">
    <location>
        <position position="494"/>
    </location>
    <ligand>
        <name>L-glutamate</name>
        <dbReference type="ChEBI" id="CHEBI:29985"/>
    </ligand>
</feature>
<keyword evidence="10" id="KW-0325">Glycoprotein</keyword>
<evidence type="ECO:0000313" key="23">
    <source>
        <dbReference type="Proteomes" id="UP000019118"/>
    </source>
</evidence>
<dbReference type="InterPro" id="IPR001320">
    <property type="entry name" value="Iontro_rcpt_C"/>
</dbReference>
<proteinExistence type="inferred from homology"/>
<feature type="chain" id="PRO_5043311016" description="Ionotropic glutamate receptor C-terminal domain-containing protein" evidence="19">
    <location>
        <begin position="22"/>
        <end position="923"/>
    </location>
</feature>
<evidence type="ECO:0000256" key="10">
    <source>
        <dbReference type="ARBA" id="ARBA00023180"/>
    </source>
</evidence>
<dbReference type="RefSeq" id="XP_019764262.1">
    <property type="nucleotide sequence ID" value="XM_019908703.2"/>
</dbReference>
<evidence type="ECO:0000256" key="15">
    <source>
        <dbReference type="PIRSR" id="PIRSR601508-1"/>
    </source>
</evidence>
<dbReference type="GeneID" id="125502322"/>
<dbReference type="FunFam" id="1.10.287.70:FF:000010">
    <property type="entry name" value="Putative glutamate receptor ionotropic kainate 1"/>
    <property type="match status" value="1"/>
</dbReference>
<feature type="transmembrane region" description="Helical" evidence="18">
    <location>
        <begin position="802"/>
        <end position="823"/>
    </location>
</feature>
<evidence type="ECO:0000256" key="3">
    <source>
        <dbReference type="ARBA" id="ARBA00022475"/>
    </source>
</evidence>
<dbReference type="PANTHER" id="PTHR18966">
    <property type="entry name" value="IONOTROPIC GLUTAMATE RECEPTOR"/>
    <property type="match status" value="1"/>
</dbReference>
<keyword evidence="17" id="KW-1015">Disulfide bond</keyword>
<reference evidence="22" key="2">
    <citation type="submission" date="2024-08" db="UniProtKB">
        <authorList>
            <consortium name="EnsemblMetazoa"/>
        </authorList>
    </citation>
    <scope>IDENTIFICATION</scope>
</reference>
<feature type="binding site" evidence="15">
    <location>
        <position position="661"/>
    </location>
    <ligand>
        <name>L-glutamate</name>
        <dbReference type="ChEBI" id="CHEBI:29985"/>
    </ligand>
</feature>
<dbReference type="Gene3D" id="1.10.287.70">
    <property type="match status" value="1"/>
</dbReference>
<evidence type="ECO:0000256" key="4">
    <source>
        <dbReference type="ARBA" id="ARBA00022692"/>
    </source>
</evidence>
<feature type="transmembrane region" description="Helical" evidence="18">
    <location>
        <begin position="612"/>
        <end position="631"/>
    </location>
</feature>
<dbReference type="GO" id="GO:0045211">
    <property type="term" value="C:postsynaptic membrane"/>
    <property type="evidence" value="ECO:0007669"/>
    <property type="project" value="UniProtKB-SubCell"/>
</dbReference>
<dbReference type="SMART" id="SM00079">
    <property type="entry name" value="PBPe"/>
    <property type="match status" value="1"/>
</dbReference>
<keyword evidence="23" id="KW-1185">Reference proteome</keyword>
<dbReference type="KEGG" id="dpa:109540352"/>
<dbReference type="Proteomes" id="UP000019118">
    <property type="component" value="Unassembled WGS sequence"/>
</dbReference>
<reference evidence="23" key="1">
    <citation type="journal article" date="2013" name="Genome Biol.">
        <title>Draft genome of the mountain pine beetle, Dendroctonus ponderosae Hopkins, a major forest pest.</title>
        <authorList>
            <person name="Keeling C.I."/>
            <person name="Yuen M.M."/>
            <person name="Liao N.Y."/>
            <person name="Docking T.R."/>
            <person name="Chan S.K."/>
            <person name="Taylor G.A."/>
            <person name="Palmquist D.L."/>
            <person name="Jackman S.D."/>
            <person name="Nguyen A."/>
            <person name="Li M."/>
            <person name="Henderson H."/>
            <person name="Janes J.K."/>
            <person name="Zhao Y."/>
            <person name="Pandoh P."/>
            <person name="Moore R."/>
            <person name="Sperling F.A."/>
            <person name="Huber D.P."/>
            <person name="Birol I."/>
            <person name="Jones S.J."/>
            <person name="Bohlmann J."/>
        </authorList>
    </citation>
    <scope>NUCLEOTIDE SEQUENCE</scope>
</reference>
<evidence type="ECO:0000256" key="17">
    <source>
        <dbReference type="PIRSR" id="PIRSR601508-3"/>
    </source>
</evidence>
<comment type="subcellular location">
    <subcellularLocation>
        <location evidence="14">Postsynaptic cell membrane</location>
        <topology evidence="14">Multi-pass membrane protein</topology>
    </subcellularLocation>
</comment>
<evidence type="ECO:0000313" key="22">
    <source>
        <dbReference type="EnsemblMetazoa" id="XP_019764262.1"/>
    </source>
</evidence>
<evidence type="ECO:0000256" key="14">
    <source>
        <dbReference type="ARBA" id="ARBA00034104"/>
    </source>
</evidence>
<keyword evidence="4 18" id="KW-0812">Transmembrane</keyword>
<dbReference type="Gene3D" id="3.40.50.2300">
    <property type="match status" value="2"/>
</dbReference>
<evidence type="ECO:0008006" key="24">
    <source>
        <dbReference type="Google" id="ProtNLM"/>
    </source>
</evidence>
<keyword evidence="11" id="KW-0628">Postsynaptic cell membrane</keyword>
<feature type="signal peptide" evidence="19">
    <location>
        <begin position="1"/>
        <end position="21"/>
    </location>
</feature>
<dbReference type="PRINTS" id="PR00177">
    <property type="entry name" value="NMDARECEPTOR"/>
</dbReference>
<evidence type="ECO:0000256" key="5">
    <source>
        <dbReference type="ARBA" id="ARBA00022989"/>
    </source>
</evidence>
<dbReference type="InterPro" id="IPR015683">
    <property type="entry name" value="Ionotropic_Glu_rcpt"/>
</dbReference>
<evidence type="ECO:0000256" key="13">
    <source>
        <dbReference type="ARBA" id="ARBA00023303"/>
    </source>
</evidence>
<dbReference type="Gene3D" id="3.40.190.10">
    <property type="entry name" value="Periplasmic binding protein-like II"/>
    <property type="match status" value="2"/>
</dbReference>
<evidence type="ECO:0000256" key="6">
    <source>
        <dbReference type="ARBA" id="ARBA00023018"/>
    </source>
</evidence>
<dbReference type="Pfam" id="PF01094">
    <property type="entry name" value="ANF_receptor"/>
    <property type="match status" value="1"/>
</dbReference>
<feature type="site" description="Crucial to convey clamshell closure to channel opening" evidence="16">
    <location>
        <position position="640"/>
    </location>
</feature>
<evidence type="ECO:0000256" key="11">
    <source>
        <dbReference type="ARBA" id="ARBA00023257"/>
    </source>
</evidence>
<evidence type="ECO:0000256" key="19">
    <source>
        <dbReference type="SAM" id="SignalP"/>
    </source>
</evidence>
<dbReference type="GO" id="GO:0015276">
    <property type="term" value="F:ligand-gated monoatomic ion channel activity"/>
    <property type="evidence" value="ECO:0007669"/>
    <property type="project" value="InterPro"/>
</dbReference>
<feature type="domain" description="Ionotropic glutamate receptor L-glutamate and glycine-binding" evidence="21">
    <location>
        <begin position="424"/>
        <end position="478"/>
    </location>
</feature>
<evidence type="ECO:0000256" key="12">
    <source>
        <dbReference type="ARBA" id="ARBA00023286"/>
    </source>
</evidence>
<keyword evidence="13" id="KW-0407">Ion channel</keyword>
<keyword evidence="3" id="KW-1003">Cell membrane</keyword>
<feature type="disulfide bond" evidence="17">
    <location>
        <begin position="725"/>
        <end position="783"/>
    </location>
</feature>
<dbReference type="AlphaFoldDB" id="A0AAR5PTK8"/>
<feature type="binding site" evidence="15">
    <location>
        <position position="489"/>
    </location>
    <ligand>
        <name>L-glutamate</name>
        <dbReference type="ChEBI" id="CHEBI:29985"/>
    </ligand>
</feature>
<keyword evidence="6" id="KW-0770">Synapse</keyword>
<evidence type="ECO:0000256" key="7">
    <source>
        <dbReference type="ARBA" id="ARBA00023065"/>
    </source>
</evidence>
<dbReference type="Pfam" id="PF00060">
    <property type="entry name" value="Lig_chan"/>
    <property type="match status" value="1"/>
</dbReference>
<feature type="binding site" evidence="15">
    <location>
        <position position="662"/>
    </location>
    <ligand>
        <name>L-glutamate</name>
        <dbReference type="ChEBI" id="CHEBI:29985"/>
    </ligand>
</feature>
<evidence type="ECO:0000256" key="2">
    <source>
        <dbReference type="ARBA" id="ARBA00022448"/>
    </source>
</evidence>
<keyword evidence="9" id="KW-0675">Receptor</keyword>
<dbReference type="InterPro" id="IPR019594">
    <property type="entry name" value="Glu/Gly-bd"/>
</dbReference>
<dbReference type="RefSeq" id="XP_048521268.1">
    <property type="nucleotide sequence ID" value="XM_048665311.1"/>
</dbReference>
<keyword evidence="8 18" id="KW-0472">Membrane</keyword>
<evidence type="ECO:0000256" key="8">
    <source>
        <dbReference type="ARBA" id="ARBA00023136"/>
    </source>
</evidence>
<comment type="similarity">
    <text evidence="1">Belongs to the glutamate-gated ion channel (TC 1.A.10.1) family.</text>
</comment>